<evidence type="ECO:0000313" key="1">
    <source>
        <dbReference type="EMBL" id="GII96976.1"/>
    </source>
</evidence>
<protein>
    <submittedName>
        <fullName evidence="1">Uncharacterized protein</fullName>
    </submittedName>
</protein>
<name>A0A919VAY0_9ACTN</name>
<organism evidence="1 2">
    <name type="scientific">Sinosporangium siamense</name>
    <dbReference type="NCBI Taxonomy" id="1367973"/>
    <lineage>
        <taxon>Bacteria</taxon>
        <taxon>Bacillati</taxon>
        <taxon>Actinomycetota</taxon>
        <taxon>Actinomycetes</taxon>
        <taxon>Streptosporangiales</taxon>
        <taxon>Streptosporangiaceae</taxon>
        <taxon>Sinosporangium</taxon>
    </lineage>
</organism>
<dbReference type="AlphaFoldDB" id="A0A919VAY0"/>
<sequence length="98" mass="10925">MLLEQVRHSLHKRGKAEVSLAKSGRGDAASIRTWLRDPVTCSETASEQPRVGITEAGRRDRFHVRGGSKPPIHDVQSDVAVNRMMETLREGGHHFEAE</sequence>
<dbReference type="EMBL" id="BOOW01000053">
    <property type="protein sequence ID" value="GII96976.1"/>
    <property type="molecule type" value="Genomic_DNA"/>
</dbReference>
<gene>
    <name evidence="1" type="ORF">Ssi02_72070</name>
</gene>
<evidence type="ECO:0000313" key="2">
    <source>
        <dbReference type="Proteomes" id="UP000606172"/>
    </source>
</evidence>
<accession>A0A919VAY0</accession>
<dbReference type="Proteomes" id="UP000606172">
    <property type="component" value="Unassembled WGS sequence"/>
</dbReference>
<comment type="caution">
    <text evidence="1">The sequence shown here is derived from an EMBL/GenBank/DDBJ whole genome shotgun (WGS) entry which is preliminary data.</text>
</comment>
<keyword evidence="2" id="KW-1185">Reference proteome</keyword>
<proteinExistence type="predicted"/>
<reference evidence="1" key="1">
    <citation type="submission" date="2021-01" db="EMBL/GenBank/DDBJ databases">
        <title>Whole genome shotgun sequence of Sinosporangium siamense NBRC 109515.</title>
        <authorList>
            <person name="Komaki H."/>
            <person name="Tamura T."/>
        </authorList>
    </citation>
    <scope>NUCLEOTIDE SEQUENCE</scope>
    <source>
        <strain evidence="1">NBRC 109515</strain>
    </source>
</reference>